<accession>A0A426X4Z8</accession>
<keyword evidence="1" id="KW-0812">Transmembrane</keyword>
<feature type="transmembrane region" description="Helical" evidence="1">
    <location>
        <begin position="151"/>
        <end position="173"/>
    </location>
</feature>
<keyword evidence="1" id="KW-1133">Transmembrane helix</keyword>
<evidence type="ECO:0000256" key="1">
    <source>
        <dbReference type="SAM" id="Phobius"/>
    </source>
</evidence>
<protein>
    <submittedName>
        <fullName evidence="2">Uncharacterized protein</fullName>
    </submittedName>
</protein>
<organism evidence="2 3">
    <name type="scientific">Ensete ventricosum</name>
    <name type="common">Abyssinian banana</name>
    <name type="synonym">Musa ensete</name>
    <dbReference type="NCBI Taxonomy" id="4639"/>
    <lineage>
        <taxon>Eukaryota</taxon>
        <taxon>Viridiplantae</taxon>
        <taxon>Streptophyta</taxon>
        <taxon>Embryophyta</taxon>
        <taxon>Tracheophyta</taxon>
        <taxon>Spermatophyta</taxon>
        <taxon>Magnoliopsida</taxon>
        <taxon>Liliopsida</taxon>
        <taxon>Zingiberales</taxon>
        <taxon>Musaceae</taxon>
        <taxon>Ensete</taxon>
    </lineage>
</organism>
<dbReference type="AlphaFoldDB" id="A0A426X4Z8"/>
<proteinExistence type="predicted"/>
<evidence type="ECO:0000313" key="2">
    <source>
        <dbReference type="EMBL" id="RRT34552.1"/>
    </source>
</evidence>
<gene>
    <name evidence="2" type="ORF">B296_00058545</name>
</gene>
<name>A0A426X4Z8_ENSVE</name>
<reference evidence="2 3" key="1">
    <citation type="journal article" date="2014" name="Agronomy (Basel)">
        <title>A Draft Genome Sequence for Ensete ventricosum, the Drought-Tolerant Tree Against Hunger.</title>
        <authorList>
            <person name="Harrison J."/>
            <person name="Moore K.A."/>
            <person name="Paszkiewicz K."/>
            <person name="Jones T."/>
            <person name="Grant M."/>
            <person name="Ambacheew D."/>
            <person name="Muzemil S."/>
            <person name="Studholme D.J."/>
        </authorList>
    </citation>
    <scope>NUCLEOTIDE SEQUENCE [LARGE SCALE GENOMIC DNA]</scope>
</reference>
<evidence type="ECO:0000313" key="3">
    <source>
        <dbReference type="Proteomes" id="UP000287651"/>
    </source>
</evidence>
<feature type="transmembrane region" description="Helical" evidence="1">
    <location>
        <begin position="124"/>
        <end position="145"/>
    </location>
</feature>
<feature type="transmembrane region" description="Helical" evidence="1">
    <location>
        <begin position="20"/>
        <end position="39"/>
    </location>
</feature>
<keyword evidence="1" id="KW-0472">Membrane</keyword>
<feature type="non-terminal residue" evidence="2">
    <location>
        <position position="1"/>
    </location>
</feature>
<dbReference type="Proteomes" id="UP000287651">
    <property type="component" value="Unassembled WGS sequence"/>
</dbReference>
<sequence>IYKEAFTTVEDSRVVYVPTTLYLLLPTAGAATVLLALFLPRKSQLPHSMAPLLESVWLVDGLEKQSAIATLVFRGSFECNLDVVGPALTGPHLLTLWLWVILRVLETVDAHSGYEFPWSPSNFLPLYGGCVVTIYLVVCSFVDAYEFSWCLLIEIWLFPAVLISMTTTIACFIRSQGTTHRPLSTWTGALFGTDKGYRKLKALEEEEGSSEKL</sequence>
<dbReference type="EMBL" id="AMZH03026577">
    <property type="protein sequence ID" value="RRT34552.1"/>
    <property type="molecule type" value="Genomic_DNA"/>
</dbReference>
<comment type="caution">
    <text evidence="2">The sequence shown here is derived from an EMBL/GenBank/DDBJ whole genome shotgun (WGS) entry which is preliminary data.</text>
</comment>